<dbReference type="AlphaFoldDB" id="M2B576"/>
<dbReference type="Proteomes" id="UP000016183">
    <property type="component" value="Unassembled WGS sequence"/>
</dbReference>
<gene>
    <name evidence="1" type="ORF">HMPREF9733_02578</name>
</gene>
<evidence type="ECO:0000313" key="2">
    <source>
        <dbReference type="Proteomes" id="UP000016183"/>
    </source>
</evidence>
<dbReference type="PATRIC" id="fig|999437.3.peg.2657"/>
<organism evidence="1 2">
    <name type="scientific">Treponema denticola SP33</name>
    <dbReference type="NCBI Taxonomy" id="999437"/>
    <lineage>
        <taxon>Bacteria</taxon>
        <taxon>Pseudomonadati</taxon>
        <taxon>Spirochaetota</taxon>
        <taxon>Spirochaetia</taxon>
        <taxon>Spirochaetales</taxon>
        <taxon>Treponemataceae</taxon>
        <taxon>Treponema</taxon>
    </lineage>
</organism>
<dbReference type="HOGENOM" id="CLU_151798_0_0_12"/>
<comment type="caution">
    <text evidence="1">The sequence shown here is derived from an EMBL/GenBank/DDBJ whole genome shotgun (WGS) entry which is preliminary data.</text>
</comment>
<dbReference type="EMBL" id="AGDZ01000037">
    <property type="protein sequence ID" value="EMB20022.1"/>
    <property type="molecule type" value="Genomic_DNA"/>
</dbReference>
<reference evidence="1 2" key="1">
    <citation type="submission" date="2012-01" db="EMBL/GenBank/DDBJ databases">
        <title>The Genome Sequence of Treponema denticola SP33.</title>
        <authorList>
            <consortium name="The Broad Institute Genome Sequencing Platform"/>
            <person name="Earl A."/>
            <person name="Ward D."/>
            <person name="Feldgarden M."/>
            <person name="Gevers D."/>
            <person name="Blanton J.M."/>
            <person name="Fenno C.J."/>
            <person name="Baranova O.V."/>
            <person name="Mathney J."/>
            <person name="Dewhirst F.E."/>
            <person name="Izard J."/>
            <person name="Young S.K."/>
            <person name="Zeng Q."/>
            <person name="Gargeya S."/>
            <person name="Fitzgerald M."/>
            <person name="Haas B."/>
            <person name="Abouelleil A."/>
            <person name="Alvarado L."/>
            <person name="Arachchi H.M."/>
            <person name="Berlin A."/>
            <person name="Chapman S.B."/>
            <person name="Gearin G."/>
            <person name="Goldberg J."/>
            <person name="Griggs A."/>
            <person name="Gujja S."/>
            <person name="Hansen M."/>
            <person name="Heiman D."/>
            <person name="Howarth C."/>
            <person name="Larimer J."/>
            <person name="Lui A."/>
            <person name="MacDonald P.J.P."/>
            <person name="McCowen C."/>
            <person name="Montmayeur A."/>
            <person name="Murphy C."/>
            <person name="Neiman D."/>
            <person name="Pearson M."/>
            <person name="Priest M."/>
            <person name="Roberts A."/>
            <person name="Saif S."/>
            <person name="Shea T."/>
            <person name="Sisk P."/>
            <person name="Stolte C."/>
            <person name="Sykes S."/>
            <person name="Wortman J."/>
            <person name="Nusbaum C."/>
            <person name="Birren B."/>
        </authorList>
    </citation>
    <scope>NUCLEOTIDE SEQUENCE [LARGE SCALE GENOMIC DNA]</scope>
    <source>
        <strain evidence="1 2">SP33</strain>
    </source>
</reference>
<evidence type="ECO:0000313" key="1">
    <source>
        <dbReference type="EMBL" id="EMB20022.1"/>
    </source>
</evidence>
<sequence>MPSNNGDWLEDLPENCPPDDIEADYNGRFYRFVKTYPPTMEDFKSQRALYPDKVFKGNPQECQTRACSVYSGEKAYKSARERCPKFKKQYVIGFDFKPELGCCKQTGDNKGHYSWWLSANFDVNGLNFTKEV</sequence>
<dbReference type="RefSeq" id="WP_010697596.1">
    <property type="nucleotide sequence ID" value="NZ_KB442454.1"/>
</dbReference>
<name>M2B576_TREDN</name>
<dbReference type="OrthoDB" id="1073340at2"/>
<accession>M2B576</accession>
<protein>
    <submittedName>
        <fullName evidence="1">Uncharacterized protein</fullName>
    </submittedName>
</protein>
<proteinExistence type="predicted"/>